<organism evidence="2 3">
    <name type="scientific">Strongyloides venezuelensis</name>
    <name type="common">Threadworm</name>
    <dbReference type="NCBI Taxonomy" id="75913"/>
    <lineage>
        <taxon>Eukaryota</taxon>
        <taxon>Metazoa</taxon>
        <taxon>Ecdysozoa</taxon>
        <taxon>Nematoda</taxon>
        <taxon>Chromadorea</taxon>
        <taxon>Rhabditida</taxon>
        <taxon>Tylenchina</taxon>
        <taxon>Panagrolaimomorpha</taxon>
        <taxon>Strongyloidoidea</taxon>
        <taxon>Strongyloididae</taxon>
        <taxon>Strongyloides</taxon>
    </lineage>
</organism>
<protein>
    <submittedName>
        <fullName evidence="3">F-box domain-containing protein</fullName>
    </submittedName>
</protein>
<sequence length="320" mass="37777">MDLNLLSLPPEILAKIFSNIPWNQLNNVKLTTKKFNYVTEKYLKDMQKPKLYEIIFEDDYTDNDGTERINVAYGILNAGEDVYKNTSHLKQFFLFPLELYKVHSFLRKVDLTSLSYVTIFLYNHTEIIRVFNDYFYNTNRIKSIDVTIRSYDKDHGNTLSFLQKIQNVENLLLDLNFSHLNVPRDFVIPVRNSLKSIVIRKSRNMTFINKRMIKYIVENNPDLEEYKLSLNDFKTYKMAIKTIVKEELSRGNNGCFHKRISIDLGIFSDGARSELLRYFYSVEFPYNGTNIQSRSHIYKGKLECFVCGKFDSIKIFEDEI</sequence>
<dbReference type="SUPFAM" id="SSF81383">
    <property type="entry name" value="F-box domain"/>
    <property type="match status" value="1"/>
</dbReference>
<proteinExistence type="predicted"/>
<reference evidence="3" key="2">
    <citation type="submission" date="2015-08" db="UniProtKB">
        <authorList>
            <consortium name="WormBaseParasite"/>
        </authorList>
    </citation>
    <scope>IDENTIFICATION</scope>
</reference>
<evidence type="ECO:0000313" key="3">
    <source>
        <dbReference type="WBParaSite" id="SVE_0084300.1"/>
    </source>
</evidence>
<accession>A0A0K0EWE3</accession>
<reference evidence="2" key="1">
    <citation type="submission" date="2014-07" db="EMBL/GenBank/DDBJ databases">
        <authorList>
            <person name="Martin A.A"/>
            <person name="De Silva N."/>
        </authorList>
    </citation>
    <scope>NUCLEOTIDE SEQUENCE</scope>
</reference>
<dbReference type="Proteomes" id="UP000035680">
    <property type="component" value="Unassembled WGS sequence"/>
</dbReference>
<name>A0A0K0EWE3_STRVS</name>
<feature type="domain" description="F-box" evidence="1">
    <location>
        <begin position="2"/>
        <end position="55"/>
    </location>
</feature>
<dbReference type="InterPro" id="IPR001810">
    <property type="entry name" value="F-box_dom"/>
</dbReference>
<dbReference type="AlphaFoldDB" id="A0A0K0EWE3"/>
<keyword evidence="2" id="KW-1185">Reference proteome</keyword>
<dbReference type="WBParaSite" id="SVE_0084300.1">
    <property type="protein sequence ID" value="SVE_0084300.1"/>
    <property type="gene ID" value="SVE_0084300"/>
</dbReference>
<evidence type="ECO:0000313" key="2">
    <source>
        <dbReference type="Proteomes" id="UP000035680"/>
    </source>
</evidence>
<dbReference type="PROSITE" id="PS50181">
    <property type="entry name" value="FBOX"/>
    <property type="match status" value="1"/>
</dbReference>
<dbReference type="InterPro" id="IPR036047">
    <property type="entry name" value="F-box-like_dom_sf"/>
</dbReference>
<evidence type="ECO:0000259" key="1">
    <source>
        <dbReference type="PROSITE" id="PS50181"/>
    </source>
</evidence>